<evidence type="ECO:0000256" key="6">
    <source>
        <dbReference type="ARBA" id="ARBA00023180"/>
    </source>
</evidence>
<dbReference type="InterPro" id="IPR008160">
    <property type="entry name" value="Collagen"/>
</dbReference>
<reference evidence="11" key="1">
    <citation type="submission" date="2022-03" db="EMBL/GenBank/DDBJ databases">
        <authorList>
            <person name="Martin C."/>
        </authorList>
    </citation>
    <scope>NUCLEOTIDE SEQUENCE</scope>
</reference>
<feature type="region of interest" description="Disordered" evidence="8">
    <location>
        <begin position="412"/>
        <end position="476"/>
    </location>
</feature>
<dbReference type="CDD" id="cd00054">
    <property type="entry name" value="EGF_CA"/>
    <property type="match status" value="2"/>
</dbReference>
<keyword evidence="9" id="KW-0812">Transmembrane</keyword>
<dbReference type="GO" id="GO:0005576">
    <property type="term" value="C:extracellular region"/>
    <property type="evidence" value="ECO:0007669"/>
    <property type="project" value="UniProtKB-SubCell"/>
</dbReference>
<dbReference type="Proteomes" id="UP000749559">
    <property type="component" value="Unassembled WGS sequence"/>
</dbReference>
<feature type="compositionally biased region" description="Low complexity" evidence="8">
    <location>
        <begin position="457"/>
        <end position="476"/>
    </location>
</feature>
<dbReference type="Pfam" id="PF01391">
    <property type="entry name" value="Collagen"/>
    <property type="match status" value="1"/>
</dbReference>
<dbReference type="Pfam" id="PF14670">
    <property type="entry name" value="FXa_inhibition"/>
    <property type="match status" value="1"/>
</dbReference>
<evidence type="ECO:0000313" key="11">
    <source>
        <dbReference type="EMBL" id="CAH1777351.1"/>
    </source>
</evidence>
<evidence type="ECO:0000256" key="9">
    <source>
        <dbReference type="SAM" id="Phobius"/>
    </source>
</evidence>
<evidence type="ECO:0000256" key="3">
    <source>
        <dbReference type="ARBA" id="ARBA00022536"/>
    </source>
</evidence>
<dbReference type="PROSITE" id="PS00010">
    <property type="entry name" value="ASX_HYDROXYL"/>
    <property type="match status" value="1"/>
</dbReference>
<comment type="caution">
    <text evidence="7">Lacks conserved residue(s) required for the propagation of feature annotation.</text>
</comment>
<dbReference type="InterPro" id="IPR001881">
    <property type="entry name" value="EGF-like_Ca-bd_dom"/>
</dbReference>
<organism evidence="11 12">
    <name type="scientific">Owenia fusiformis</name>
    <name type="common">Polychaete worm</name>
    <dbReference type="NCBI Taxonomy" id="6347"/>
    <lineage>
        <taxon>Eukaryota</taxon>
        <taxon>Metazoa</taxon>
        <taxon>Spiralia</taxon>
        <taxon>Lophotrochozoa</taxon>
        <taxon>Annelida</taxon>
        <taxon>Polychaeta</taxon>
        <taxon>Sedentaria</taxon>
        <taxon>Canalipalpata</taxon>
        <taxon>Sabellida</taxon>
        <taxon>Oweniida</taxon>
        <taxon>Oweniidae</taxon>
        <taxon>Owenia</taxon>
    </lineage>
</organism>
<feature type="compositionally biased region" description="Polar residues" evidence="8">
    <location>
        <begin position="648"/>
        <end position="669"/>
    </location>
</feature>
<keyword evidence="12" id="KW-1185">Reference proteome</keyword>
<dbReference type="SUPFAM" id="SSF57196">
    <property type="entry name" value="EGF/Laminin"/>
    <property type="match status" value="2"/>
</dbReference>
<sequence>MRSIILLIIGIVQFTIGVQINKGILPIVDGGSTFPSGGERCFILGETDPTVVLTAGTVIAFEAWIGLIAPLSFQVWRPRPGEHHELIGQVRVPDDVLKIGYFKFILDSTDWFHIADGDMLGFYAHTLENPVSATFNINSKINLLGADEPYTVGDIETFDDIQYPYSFAIAVTYLENEFLVTTGTPEISTQASTTQEPTTQESTTQRPTTQTSTSTTQEPITQESTTQEPTTEKLTSQEPTTTIISKVKRGILPIVDGGSTFSSGGEHCFILGETDPTVVLTAGTVIAFEAWIGLIAPLSFQVWRPMPGEQHELIGQVQIPDDALTLGYFNFTLDSTDWFHIADGDMLGFYAHTLVNPVSATFNINSKVKLLGADEPYNVGDIETFDGIRYPYSFAIAVTYLENQFLVTTGAPEPTTLNNTAQEPTTLRSTSPEPTTQKPMTQEPTTLRPTTKEPTTKELTTQEPITQEPTTQGSTTTIISQVKRGILPIVDGDSTFPSGGERCYILGETDHTVVLTAGTVIAFEAWIGLIAPLSFQVWRPQPGEQHELIGQVRVPEDVLTLGYFNFILDSADWFHIADGDMLGFYAHTLVNPVSAIFNINSKVKLLGADEPYDVGDIETFDDIQYPYSFSIAVTYLESQFMVTPGTPGPTTLESTTQNPTTQEPTSLRSTTQEPTTQELTTQEPTTQKSTTQESTIQEQTTQEPTTTIISQVKKGILPIVDGGSTFPSGGEHCFILGETDPTVVLTAGTVIAFEAWIGLIAPLSFQVWRPRSGEQHELIGQVRVPDDALKIGYFNFTLDSADWFHIADGDMLGFYAHTLVNPVSATFNINSKVNLLGADTPYAVGDIETFDDIQYPYSFAIAVTYLENQFLVTTGAPDSTTQDPTTQGSTTKDPTTQEPTPQESTTGPAGSQGPGTQGPPGKDGLKGDQGEKGDMGSKGNKGDLGNKGEIGPSGPAGVKGEPGPEFTDIDECSASYDDGCTQVCMNTFGSYKCGCDPGYALSKDDNNNCTDIDECSTNNGMCQMTCINTIGSYSCECPAGLQLSKDGHTCIDKAECEVNNGGCASDEICLDVYGRAYCVLSTQLSSTNKDVPRLMDDLLNRTVIIGLIIWLCMLSLMVLMMIPCMLSIASTAKEAENNLIIFR</sequence>
<feature type="region of interest" description="Disordered" evidence="8">
    <location>
        <begin position="876"/>
        <end position="965"/>
    </location>
</feature>
<feature type="region of interest" description="Disordered" evidence="8">
    <location>
        <begin position="644"/>
        <end position="705"/>
    </location>
</feature>
<dbReference type="EMBL" id="CAIIXF020000002">
    <property type="protein sequence ID" value="CAH1777351.1"/>
    <property type="molecule type" value="Genomic_DNA"/>
</dbReference>
<evidence type="ECO:0000256" key="5">
    <source>
        <dbReference type="ARBA" id="ARBA00023157"/>
    </source>
</evidence>
<dbReference type="OrthoDB" id="4062651at2759"/>
<accession>A0A8J1XLE8</accession>
<feature type="compositionally biased region" description="Polar residues" evidence="8">
    <location>
        <begin position="415"/>
        <end position="442"/>
    </location>
</feature>
<evidence type="ECO:0000256" key="1">
    <source>
        <dbReference type="ARBA" id="ARBA00004613"/>
    </source>
</evidence>
<name>A0A8J1XLE8_OWEFU</name>
<evidence type="ECO:0000256" key="8">
    <source>
        <dbReference type="SAM" id="MobiDB-lite"/>
    </source>
</evidence>
<feature type="compositionally biased region" description="Low complexity" evidence="8">
    <location>
        <begin position="188"/>
        <end position="229"/>
    </location>
</feature>
<feature type="region of interest" description="Disordered" evidence="8">
    <location>
        <begin position="187"/>
        <end position="239"/>
    </location>
</feature>
<keyword evidence="2" id="KW-0964">Secreted</keyword>
<dbReference type="FunFam" id="2.10.25.10:FF:000002">
    <property type="entry name" value="Latent-transforming growth factor beta-binding protein 3"/>
    <property type="match status" value="1"/>
</dbReference>
<comment type="subcellular location">
    <subcellularLocation>
        <location evidence="1">Secreted</location>
    </subcellularLocation>
</comment>
<feature type="compositionally biased region" description="Low complexity" evidence="8">
    <location>
        <begin position="877"/>
        <end position="909"/>
    </location>
</feature>
<keyword evidence="9" id="KW-1133">Transmembrane helix</keyword>
<dbReference type="InterPro" id="IPR018097">
    <property type="entry name" value="EGF_Ca-bd_CS"/>
</dbReference>
<evidence type="ECO:0000256" key="10">
    <source>
        <dbReference type="SAM" id="SignalP"/>
    </source>
</evidence>
<dbReference type="SMART" id="SM00181">
    <property type="entry name" value="EGF"/>
    <property type="match status" value="2"/>
</dbReference>
<dbReference type="InterPro" id="IPR000152">
    <property type="entry name" value="EGF-type_Asp/Asn_hydroxyl_site"/>
</dbReference>
<dbReference type="InterPro" id="IPR000742">
    <property type="entry name" value="EGF"/>
</dbReference>
<evidence type="ECO:0000256" key="2">
    <source>
        <dbReference type="ARBA" id="ARBA00022525"/>
    </source>
</evidence>
<dbReference type="PROSITE" id="PS50026">
    <property type="entry name" value="EGF_3"/>
    <property type="match status" value="1"/>
</dbReference>
<dbReference type="InterPro" id="IPR052080">
    <property type="entry name" value="vWF_C/EGF_Fibrillin"/>
</dbReference>
<keyword evidence="4 10" id="KW-0732">Signal</keyword>
<keyword evidence="5" id="KW-1015">Disulfide bond</keyword>
<keyword evidence="6" id="KW-0325">Glycoprotein</keyword>
<dbReference type="SMART" id="SM00179">
    <property type="entry name" value="EGF_CA"/>
    <property type="match status" value="2"/>
</dbReference>
<feature type="transmembrane region" description="Helical" evidence="9">
    <location>
        <begin position="1103"/>
        <end position="1129"/>
    </location>
</feature>
<feature type="signal peptide" evidence="10">
    <location>
        <begin position="1"/>
        <end position="17"/>
    </location>
</feature>
<dbReference type="Gene3D" id="2.10.25.10">
    <property type="entry name" value="Laminin"/>
    <property type="match status" value="2"/>
</dbReference>
<dbReference type="PANTHER" id="PTHR47333:SF4">
    <property type="entry name" value="EGF-LIKE DOMAIN-CONTAINING PROTEIN"/>
    <property type="match status" value="1"/>
</dbReference>
<comment type="caution">
    <text evidence="11">The sequence shown here is derived from an EMBL/GenBank/DDBJ whole genome shotgun (WGS) entry which is preliminary data.</text>
</comment>
<dbReference type="InterPro" id="IPR049883">
    <property type="entry name" value="NOTCH1_EGF-like"/>
</dbReference>
<dbReference type="PANTHER" id="PTHR47333">
    <property type="entry name" value="VON WILLEBRAND FACTOR C AND EGF DOMAIN-CONTAINING PROTEIN"/>
    <property type="match status" value="1"/>
</dbReference>
<feature type="compositionally biased region" description="Low complexity" evidence="8">
    <location>
        <begin position="670"/>
        <end position="705"/>
    </location>
</feature>
<dbReference type="GO" id="GO:0005509">
    <property type="term" value="F:calcium ion binding"/>
    <property type="evidence" value="ECO:0007669"/>
    <property type="project" value="InterPro"/>
</dbReference>
<evidence type="ECO:0000256" key="7">
    <source>
        <dbReference type="PROSITE-ProRule" id="PRU00076"/>
    </source>
</evidence>
<dbReference type="PROSITE" id="PS01187">
    <property type="entry name" value="EGF_CA"/>
    <property type="match status" value="1"/>
</dbReference>
<feature type="chain" id="PRO_5043972235" evidence="10">
    <location>
        <begin position="18"/>
        <end position="1143"/>
    </location>
</feature>
<feature type="compositionally biased region" description="Basic and acidic residues" evidence="8">
    <location>
        <begin position="923"/>
        <end position="946"/>
    </location>
</feature>
<keyword evidence="3 7" id="KW-0245">EGF-like domain</keyword>
<protein>
    <submittedName>
        <fullName evidence="11">Uncharacterized protein</fullName>
    </submittedName>
</protein>
<proteinExistence type="predicted"/>
<keyword evidence="9" id="KW-0472">Membrane</keyword>
<dbReference type="Pfam" id="PF07645">
    <property type="entry name" value="EGF_CA"/>
    <property type="match status" value="1"/>
</dbReference>
<evidence type="ECO:0000256" key="4">
    <source>
        <dbReference type="ARBA" id="ARBA00022729"/>
    </source>
</evidence>
<evidence type="ECO:0000313" key="12">
    <source>
        <dbReference type="Proteomes" id="UP000749559"/>
    </source>
</evidence>
<dbReference type="AlphaFoldDB" id="A0A8J1XLE8"/>
<gene>
    <name evidence="11" type="ORF">OFUS_LOCUS4406</name>
</gene>